<sequence length="211" mass="23275">MDQKNTTILLVLIEDDATIRKSYEYLFDGQEEIQVVNTYSSIEAAAPNLAQDAPDVILLDITLPGISGVDAIPAIKKLLPGVHIVMLTVHEQEEIIFKALNNGAAGYLTKNTPAERILLAIKDVIASGGAMSANVARLVMNSFRKNIDSPLSKRETEVLKHIAEGKSRKSIADELHVDAETIKTHIKNIYHKLDVHSKEEAIRAARENKFI</sequence>
<proteinExistence type="predicted"/>
<dbReference type="InterPro" id="IPR058245">
    <property type="entry name" value="NreC/VraR/RcsB-like_REC"/>
</dbReference>
<keyword evidence="2" id="KW-0238">DNA-binding</keyword>
<evidence type="ECO:0000259" key="4">
    <source>
        <dbReference type="PROSITE" id="PS50043"/>
    </source>
</evidence>
<dbReference type="Pfam" id="PF00072">
    <property type="entry name" value="Response_reg"/>
    <property type="match status" value="1"/>
</dbReference>
<keyword evidence="1 3" id="KW-0597">Phosphoprotein</keyword>
<organism evidence="6 7">
    <name type="scientific">Terrimonas rubra</name>
    <dbReference type="NCBI Taxonomy" id="1035890"/>
    <lineage>
        <taxon>Bacteria</taxon>
        <taxon>Pseudomonadati</taxon>
        <taxon>Bacteroidota</taxon>
        <taxon>Chitinophagia</taxon>
        <taxon>Chitinophagales</taxon>
        <taxon>Chitinophagaceae</taxon>
        <taxon>Terrimonas</taxon>
    </lineage>
</organism>
<evidence type="ECO:0000256" key="1">
    <source>
        <dbReference type="ARBA" id="ARBA00022553"/>
    </source>
</evidence>
<dbReference type="Pfam" id="PF00196">
    <property type="entry name" value="GerE"/>
    <property type="match status" value="1"/>
</dbReference>
<dbReference type="Gene3D" id="3.40.50.2300">
    <property type="match status" value="1"/>
</dbReference>
<dbReference type="PRINTS" id="PR00038">
    <property type="entry name" value="HTHLUXR"/>
</dbReference>
<feature type="domain" description="HTH luxR-type" evidence="4">
    <location>
        <begin position="144"/>
        <end position="209"/>
    </location>
</feature>
<evidence type="ECO:0000256" key="2">
    <source>
        <dbReference type="ARBA" id="ARBA00023125"/>
    </source>
</evidence>
<evidence type="ECO:0000256" key="3">
    <source>
        <dbReference type="PROSITE-ProRule" id="PRU00169"/>
    </source>
</evidence>
<name>A0ABW6A3W3_9BACT</name>
<evidence type="ECO:0000313" key="6">
    <source>
        <dbReference type="EMBL" id="MFD2919190.1"/>
    </source>
</evidence>
<dbReference type="PANTHER" id="PTHR43214:SF43">
    <property type="entry name" value="TWO-COMPONENT RESPONSE REGULATOR"/>
    <property type="match status" value="1"/>
</dbReference>
<dbReference type="CDD" id="cd17535">
    <property type="entry name" value="REC_NarL-like"/>
    <property type="match status" value="1"/>
</dbReference>
<dbReference type="SMART" id="SM00421">
    <property type="entry name" value="HTH_LUXR"/>
    <property type="match status" value="1"/>
</dbReference>
<keyword evidence="7" id="KW-1185">Reference proteome</keyword>
<dbReference type="PROSITE" id="PS50043">
    <property type="entry name" value="HTH_LUXR_2"/>
    <property type="match status" value="1"/>
</dbReference>
<dbReference type="EMBL" id="JBHUOZ010000001">
    <property type="protein sequence ID" value="MFD2919190.1"/>
    <property type="molecule type" value="Genomic_DNA"/>
</dbReference>
<evidence type="ECO:0000259" key="5">
    <source>
        <dbReference type="PROSITE" id="PS50110"/>
    </source>
</evidence>
<dbReference type="PANTHER" id="PTHR43214">
    <property type="entry name" value="TWO-COMPONENT RESPONSE REGULATOR"/>
    <property type="match status" value="1"/>
</dbReference>
<dbReference type="RefSeq" id="WP_386096136.1">
    <property type="nucleotide sequence ID" value="NZ_JBHUOZ010000001.1"/>
</dbReference>
<feature type="modified residue" description="4-aspartylphosphate" evidence="3">
    <location>
        <position position="60"/>
    </location>
</feature>
<dbReference type="InterPro" id="IPR016032">
    <property type="entry name" value="Sig_transdc_resp-reg_C-effctor"/>
</dbReference>
<dbReference type="PROSITE" id="PS50110">
    <property type="entry name" value="RESPONSE_REGULATORY"/>
    <property type="match status" value="1"/>
</dbReference>
<dbReference type="InterPro" id="IPR011006">
    <property type="entry name" value="CheY-like_superfamily"/>
</dbReference>
<dbReference type="Proteomes" id="UP001597511">
    <property type="component" value="Unassembled WGS sequence"/>
</dbReference>
<gene>
    <name evidence="6" type="ORF">ACFS6H_05650</name>
</gene>
<dbReference type="InterPro" id="IPR001789">
    <property type="entry name" value="Sig_transdc_resp-reg_receiver"/>
</dbReference>
<feature type="domain" description="Response regulatory" evidence="5">
    <location>
        <begin position="9"/>
        <end position="125"/>
    </location>
</feature>
<dbReference type="InterPro" id="IPR039420">
    <property type="entry name" value="WalR-like"/>
</dbReference>
<evidence type="ECO:0000313" key="7">
    <source>
        <dbReference type="Proteomes" id="UP001597511"/>
    </source>
</evidence>
<dbReference type="InterPro" id="IPR000792">
    <property type="entry name" value="Tscrpt_reg_LuxR_C"/>
</dbReference>
<dbReference type="SUPFAM" id="SSF52172">
    <property type="entry name" value="CheY-like"/>
    <property type="match status" value="1"/>
</dbReference>
<dbReference type="SUPFAM" id="SSF46894">
    <property type="entry name" value="C-terminal effector domain of the bipartite response regulators"/>
    <property type="match status" value="1"/>
</dbReference>
<reference evidence="7" key="1">
    <citation type="journal article" date="2019" name="Int. J. Syst. Evol. Microbiol.">
        <title>The Global Catalogue of Microorganisms (GCM) 10K type strain sequencing project: providing services to taxonomists for standard genome sequencing and annotation.</title>
        <authorList>
            <consortium name="The Broad Institute Genomics Platform"/>
            <consortium name="The Broad Institute Genome Sequencing Center for Infectious Disease"/>
            <person name="Wu L."/>
            <person name="Ma J."/>
        </authorList>
    </citation>
    <scope>NUCLEOTIDE SEQUENCE [LARGE SCALE GENOMIC DNA]</scope>
    <source>
        <strain evidence="7">KCTC 23299</strain>
    </source>
</reference>
<accession>A0ABW6A3W3</accession>
<protein>
    <submittedName>
        <fullName evidence="6">Response regulator</fullName>
    </submittedName>
</protein>
<dbReference type="SMART" id="SM00448">
    <property type="entry name" value="REC"/>
    <property type="match status" value="1"/>
</dbReference>
<dbReference type="CDD" id="cd06170">
    <property type="entry name" value="LuxR_C_like"/>
    <property type="match status" value="1"/>
</dbReference>
<comment type="caution">
    <text evidence="6">The sequence shown here is derived from an EMBL/GenBank/DDBJ whole genome shotgun (WGS) entry which is preliminary data.</text>
</comment>